<protein>
    <submittedName>
        <fullName evidence="1">Unnamed protein product</fullName>
    </submittedName>
</protein>
<organism evidence="1 2">
    <name type="scientific">Ambrosiozyma monospora</name>
    <name type="common">Yeast</name>
    <name type="synonym">Endomycopsis monosporus</name>
    <dbReference type="NCBI Taxonomy" id="43982"/>
    <lineage>
        <taxon>Eukaryota</taxon>
        <taxon>Fungi</taxon>
        <taxon>Dikarya</taxon>
        <taxon>Ascomycota</taxon>
        <taxon>Saccharomycotina</taxon>
        <taxon>Pichiomycetes</taxon>
        <taxon>Pichiales</taxon>
        <taxon>Pichiaceae</taxon>
        <taxon>Ambrosiozyma</taxon>
    </lineage>
</organism>
<evidence type="ECO:0000313" key="2">
    <source>
        <dbReference type="Proteomes" id="UP001165064"/>
    </source>
</evidence>
<proteinExistence type="predicted"/>
<name>A0ACB5TB95_AMBMO</name>
<evidence type="ECO:0000313" key="1">
    <source>
        <dbReference type="EMBL" id="GME84685.1"/>
    </source>
</evidence>
<reference evidence="1" key="1">
    <citation type="submission" date="2023-04" db="EMBL/GenBank/DDBJ databases">
        <title>Ambrosiozyma monospora NBRC 10751.</title>
        <authorList>
            <person name="Ichikawa N."/>
            <person name="Sato H."/>
            <person name="Tonouchi N."/>
        </authorList>
    </citation>
    <scope>NUCLEOTIDE SEQUENCE</scope>
    <source>
        <strain evidence="1">NBRC 10751</strain>
    </source>
</reference>
<dbReference type="Proteomes" id="UP001165064">
    <property type="component" value="Unassembled WGS sequence"/>
</dbReference>
<sequence>MLSHIIHGKFGEANNCQTRHTEKLIKKLPCFFKSNHPIQQPFLLSTNTINTNPFSMLHRRGRDEGKHLLIKNSPDNNVAKSNRIAVNPQDFPSDVYVLVDQKYVFTTVAVTTTLPGTVGLSGIQRFGGSWSTDQTVSVSPFNLVGAGNKGGAYLGTVNLEIDFFNRNRTTNHQYDPDEMAKEFVTKFNNLVLQPTQLLIFEFKGMYFELKVQSTQVVELAKIALDEVPVSSNVTNRGIVVSQTTRFQIRRYGYWWFG</sequence>
<comment type="caution">
    <text evidence="1">The sequence shown here is derived from an EMBL/GenBank/DDBJ whole genome shotgun (WGS) entry which is preliminary data.</text>
</comment>
<dbReference type="EMBL" id="BSXS01005681">
    <property type="protein sequence ID" value="GME84685.1"/>
    <property type="molecule type" value="Genomic_DNA"/>
</dbReference>
<accession>A0ACB5TB95</accession>
<gene>
    <name evidence="1" type="ORF">Amon02_000701800</name>
</gene>
<keyword evidence="2" id="KW-1185">Reference proteome</keyword>